<name>A0A840AAS7_9PROT</name>
<organism evidence="2 3">
    <name type="scientific">Roseococcus suduntuyensis</name>
    <dbReference type="NCBI Taxonomy" id="455361"/>
    <lineage>
        <taxon>Bacteria</taxon>
        <taxon>Pseudomonadati</taxon>
        <taxon>Pseudomonadota</taxon>
        <taxon>Alphaproteobacteria</taxon>
        <taxon>Acetobacterales</taxon>
        <taxon>Roseomonadaceae</taxon>
        <taxon>Roseococcus</taxon>
    </lineage>
</organism>
<dbReference type="EMBL" id="JACIDJ010000001">
    <property type="protein sequence ID" value="MBB3897320.1"/>
    <property type="molecule type" value="Genomic_DNA"/>
</dbReference>
<keyword evidence="3" id="KW-1185">Reference proteome</keyword>
<dbReference type="SUPFAM" id="SSF54427">
    <property type="entry name" value="NTF2-like"/>
    <property type="match status" value="1"/>
</dbReference>
<sequence length="128" mass="14413">MTAPDWVEEFLAAIRRGVAEAAMDAFEGRFAEEAEYYTSPQLAPLRGRAAILAHLQKQIAGQRDMRGMTEVLNVTGMTALVRWRASYVLRADDSVQHYDALILYDFAAPGVCLRRRSWAVQWAETPLP</sequence>
<protein>
    <recommendedName>
        <fullName evidence="1">SnoaL-like domain-containing protein</fullName>
    </recommendedName>
</protein>
<dbReference type="AlphaFoldDB" id="A0A840AAS7"/>
<dbReference type="Gene3D" id="3.10.450.50">
    <property type="match status" value="1"/>
</dbReference>
<evidence type="ECO:0000259" key="1">
    <source>
        <dbReference type="Pfam" id="PF12680"/>
    </source>
</evidence>
<feature type="domain" description="SnoaL-like" evidence="1">
    <location>
        <begin position="7"/>
        <end position="107"/>
    </location>
</feature>
<evidence type="ECO:0000313" key="2">
    <source>
        <dbReference type="EMBL" id="MBB3897320.1"/>
    </source>
</evidence>
<gene>
    <name evidence="2" type="ORF">GGQ83_000746</name>
</gene>
<dbReference type="Pfam" id="PF12680">
    <property type="entry name" value="SnoaL_2"/>
    <property type="match status" value="1"/>
</dbReference>
<dbReference type="Proteomes" id="UP000553193">
    <property type="component" value="Unassembled WGS sequence"/>
</dbReference>
<dbReference type="RefSeq" id="WP_184382246.1">
    <property type="nucleotide sequence ID" value="NZ_JACIDJ010000001.1"/>
</dbReference>
<reference evidence="2 3" key="1">
    <citation type="submission" date="2020-08" db="EMBL/GenBank/DDBJ databases">
        <title>Genomic Encyclopedia of Type Strains, Phase IV (KMG-IV): sequencing the most valuable type-strain genomes for metagenomic binning, comparative biology and taxonomic classification.</title>
        <authorList>
            <person name="Goeker M."/>
        </authorList>
    </citation>
    <scope>NUCLEOTIDE SEQUENCE [LARGE SCALE GENOMIC DNA]</scope>
    <source>
        <strain evidence="2 3">DSM 19979</strain>
    </source>
</reference>
<evidence type="ECO:0000313" key="3">
    <source>
        <dbReference type="Proteomes" id="UP000553193"/>
    </source>
</evidence>
<dbReference type="InterPro" id="IPR037401">
    <property type="entry name" value="SnoaL-like"/>
</dbReference>
<dbReference type="InterPro" id="IPR032710">
    <property type="entry name" value="NTF2-like_dom_sf"/>
</dbReference>
<proteinExistence type="predicted"/>
<comment type="caution">
    <text evidence="2">The sequence shown here is derived from an EMBL/GenBank/DDBJ whole genome shotgun (WGS) entry which is preliminary data.</text>
</comment>
<accession>A0A840AAS7</accession>